<feature type="domain" description="CHAT" evidence="1">
    <location>
        <begin position="702"/>
        <end position="1026"/>
    </location>
</feature>
<sequence length="1035" mass="115875">MVVLSNCTDVSGFDFENVFEQRRHHFFTSATLRSFTGGMELALPWWILPPMLYHSPDNYDIRTVVPKATEDEGLFMMHDHLGNSWQLDKHLLKQHEEALSSIHAPMVRAFKMMKKLSYTEAVHRFRLACERMWPCHRKMSLGLWVLLHLGHASLRAAMVAEDASKGHLLLQQALEALGECVDNAKATTLHSFNRSVLFSATVGMAWVYFFKGDPSRAMRLVRESQGIVVDRRALSARADCNLDLVWALIAFHTVWGDLKEVQAYLRRLGYFFSQTEDEYHIGAMEIHIEAVLKGNLNTGFYIACKYLAKGRLIFHPLHDADRSEILPEHLHALTCGMLGDIWFALGINSEAMLAYEKAYVEDNLLLRAGSLVGKANVCMRMLGEGDANYNDYIDKAKQSYGEAFSIYEGLGHKTGMSIVHCNLGSLHQEEEHFERALQHFTMAREAFVVDVLGLDCRVAQMEVLRGDLDAAVVLFQRSLDSLDPDKPMLVAWMKHQVGLCFLRAHHRGKGKGSDALMKAKNNLVDAVKIFAKVQFTMTTTPPLMFVVFEGQKATYRLLEWCFATEGKAMEAFVWAERGRSRLLMQERWDDVIEHYRLDDRETLEALASRAFDSLSYDSAWTCLMKWRHFCSLQVKAAIVEYTVCSDFGIIIYVVDGNSKPKVSCRAFRDLGPELASGKKFEAFINTSVDKIIRGSQSEANERLTKLYDLLLRPVEVHLQRLNQLVIVPHEVLFKVPFAALMHKTGSFLIQKYRLSLADSVRSLIRSSMLTRQHQASRQAEGNANMLIVGIGNHSAVGEANLAFAEREAQQVARILKKACGEKLVVLLGDNATKKAVLGNIRMSSVVHLATHAMVTNKHEQGAILLSAAGRMQADSIMSWPSNPSIENRAVDAMAVLRSTEKFQQTIEVTREVVMDAEELSRMVLSANLMVLSACQTGRGVIAGEGVAGLGRAVCTAGVACSVLSLWPVGDEATCRLMETFYQELVAHSKDVGSAMQTSMVRMIEEKAKFGGSRWTVDSWAAFLPFGLPTVTIGKS</sequence>
<dbReference type="InParanoid" id="D8RBI2"/>
<proteinExistence type="predicted"/>
<evidence type="ECO:0000259" key="1">
    <source>
        <dbReference type="Pfam" id="PF12770"/>
    </source>
</evidence>
<dbReference type="eggNOG" id="ENOG502SYQS">
    <property type="taxonomic scope" value="Eukaryota"/>
</dbReference>
<dbReference type="Gene3D" id="1.25.40.10">
    <property type="entry name" value="Tetratricopeptide repeat domain"/>
    <property type="match status" value="1"/>
</dbReference>
<protein>
    <recommendedName>
        <fullName evidence="1">CHAT domain-containing protein</fullName>
    </recommendedName>
</protein>
<organism evidence="3">
    <name type="scientific">Selaginella moellendorffii</name>
    <name type="common">Spikemoss</name>
    <dbReference type="NCBI Taxonomy" id="88036"/>
    <lineage>
        <taxon>Eukaryota</taxon>
        <taxon>Viridiplantae</taxon>
        <taxon>Streptophyta</taxon>
        <taxon>Embryophyta</taxon>
        <taxon>Tracheophyta</taxon>
        <taxon>Lycopodiopsida</taxon>
        <taxon>Selaginellales</taxon>
        <taxon>Selaginellaceae</taxon>
        <taxon>Selaginella</taxon>
    </lineage>
</organism>
<reference evidence="2 3" key="1">
    <citation type="journal article" date="2011" name="Science">
        <title>The Selaginella genome identifies genetic changes associated with the evolution of vascular plants.</title>
        <authorList>
            <person name="Banks J.A."/>
            <person name="Nishiyama T."/>
            <person name="Hasebe M."/>
            <person name="Bowman J.L."/>
            <person name="Gribskov M."/>
            <person name="dePamphilis C."/>
            <person name="Albert V.A."/>
            <person name="Aono N."/>
            <person name="Aoyama T."/>
            <person name="Ambrose B.A."/>
            <person name="Ashton N.W."/>
            <person name="Axtell M.J."/>
            <person name="Barker E."/>
            <person name="Barker M.S."/>
            <person name="Bennetzen J.L."/>
            <person name="Bonawitz N.D."/>
            <person name="Chapple C."/>
            <person name="Cheng C."/>
            <person name="Correa L.G."/>
            <person name="Dacre M."/>
            <person name="DeBarry J."/>
            <person name="Dreyer I."/>
            <person name="Elias M."/>
            <person name="Engstrom E.M."/>
            <person name="Estelle M."/>
            <person name="Feng L."/>
            <person name="Finet C."/>
            <person name="Floyd S.K."/>
            <person name="Frommer W.B."/>
            <person name="Fujita T."/>
            <person name="Gramzow L."/>
            <person name="Gutensohn M."/>
            <person name="Harholt J."/>
            <person name="Hattori M."/>
            <person name="Heyl A."/>
            <person name="Hirai T."/>
            <person name="Hiwatashi Y."/>
            <person name="Ishikawa M."/>
            <person name="Iwata M."/>
            <person name="Karol K.G."/>
            <person name="Koehler B."/>
            <person name="Kolukisaoglu U."/>
            <person name="Kubo M."/>
            <person name="Kurata T."/>
            <person name="Lalonde S."/>
            <person name="Li K."/>
            <person name="Li Y."/>
            <person name="Litt A."/>
            <person name="Lyons E."/>
            <person name="Manning G."/>
            <person name="Maruyama T."/>
            <person name="Michael T.P."/>
            <person name="Mikami K."/>
            <person name="Miyazaki S."/>
            <person name="Morinaga S."/>
            <person name="Murata T."/>
            <person name="Mueller-Roeber B."/>
            <person name="Nelson D.R."/>
            <person name="Obara M."/>
            <person name="Oguri Y."/>
            <person name="Olmstead R.G."/>
            <person name="Onodera N."/>
            <person name="Petersen B.L."/>
            <person name="Pils B."/>
            <person name="Prigge M."/>
            <person name="Rensing S.A."/>
            <person name="Riano-Pachon D.M."/>
            <person name="Roberts A.W."/>
            <person name="Sato Y."/>
            <person name="Scheller H.V."/>
            <person name="Schulz B."/>
            <person name="Schulz C."/>
            <person name="Shakirov E.V."/>
            <person name="Shibagaki N."/>
            <person name="Shinohara N."/>
            <person name="Shippen D.E."/>
            <person name="Soerensen I."/>
            <person name="Sotooka R."/>
            <person name="Sugimoto N."/>
            <person name="Sugita M."/>
            <person name="Sumikawa N."/>
            <person name="Tanurdzic M."/>
            <person name="Theissen G."/>
            <person name="Ulvskov P."/>
            <person name="Wakazuki S."/>
            <person name="Weng J.K."/>
            <person name="Willats W.W."/>
            <person name="Wipf D."/>
            <person name="Wolf P.G."/>
            <person name="Yang L."/>
            <person name="Zimmer A.D."/>
            <person name="Zhu Q."/>
            <person name="Mitros T."/>
            <person name="Hellsten U."/>
            <person name="Loque D."/>
            <person name="Otillar R."/>
            <person name="Salamov A."/>
            <person name="Schmutz J."/>
            <person name="Shapiro H."/>
            <person name="Lindquist E."/>
            <person name="Lucas S."/>
            <person name="Rokhsar D."/>
            <person name="Grigoriev I.V."/>
        </authorList>
    </citation>
    <scope>NUCLEOTIDE SEQUENCE [LARGE SCALE GENOMIC DNA]</scope>
</reference>
<gene>
    <name evidence="2" type="ORF">SELMODRAFT_409455</name>
</gene>
<dbReference type="PANTHER" id="PTHR10098:SF111">
    <property type="entry name" value="CHAT DOMAIN-CONTAINING PROTEIN"/>
    <property type="match status" value="1"/>
</dbReference>
<dbReference type="Gramene" id="EFJ30500">
    <property type="protein sequence ID" value="EFJ30500"/>
    <property type="gene ID" value="SELMODRAFT_409455"/>
</dbReference>
<dbReference type="KEGG" id="smo:SELMODRAFT_409455"/>
<dbReference type="OrthoDB" id="5981881at2759"/>
<name>D8RBI2_SELML</name>
<evidence type="ECO:0000313" key="2">
    <source>
        <dbReference type="EMBL" id="EFJ30500.1"/>
    </source>
</evidence>
<dbReference type="InterPro" id="IPR024983">
    <property type="entry name" value="CHAT_dom"/>
</dbReference>
<dbReference type="HOGENOM" id="CLU_293631_0_0_1"/>
<accession>D8RBI2</accession>
<dbReference type="Pfam" id="PF12770">
    <property type="entry name" value="CHAT"/>
    <property type="match status" value="1"/>
</dbReference>
<keyword evidence="3" id="KW-1185">Reference proteome</keyword>
<dbReference type="SUPFAM" id="SSF48452">
    <property type="entry name" value="TPR-like"/>
    <property type="match status" value="1"/>
</dbReference>
<dbReference type="AlphaFoldDB" id="D8RBI2"/>
<dbReference type="STRING" id="88036.D8RBI2"/>
<dbReference type="EMBL" id="GL377575">
    <property type="protein sequence ID" value="EFJ30500.1"/>
    <property type="molecule type" value="Genomic_DNA"/>
</dbReference>
<dbReference type="InterPro" id="IPR011990">
    <property type="entry name" value="TPR-like_helical_dom_sf"/>
</dbReference>
<dbReference type="Proteomes" id="UP000001514">
    <property type="component" value="Unassembled WGS sequence"/>
</dbReference>
<dbReference type="PANTHER" id="PTHR10098">
    <property type="entry name" value="RAPSYN-RELATED"/>
    <property type="match status" value="1"/>
</dbReference>
<evidence type="ECO:0000313" key="3">
    <source>
        <dbReference type="Proteomes" id="UP000001514"/>
    </source>
</evidence>